<proteinExistence type="predicted"/>
<sequence length="60" mass="6660">MVPPCFRLAVQHALFVWKGQIIPLAGYGAFRLTLRALESSAQLLEQDILSSVTGDIPKEY</sequence>
<keyword evidence="2" id="KW-1185">Reference proteome</keyword>
<accession>A0ABQ6FSE5</accession>
<evidence type="ECO:0000313" key="2">
    <source>
        <dbReference type="Proteomes" id="UP001344906"/>
    </source>
</evidence>
<dbReference type="EMBL" id="BSRI01000002">
    <property type="protein sequence ID" value="GLV56517.1"/>
    <property type="molecule type" value="Genomic_DNA"/>
</dbReference>
<organism evidence="1 2">
    <name type="scientific">Dictyobacter halimunensis</name>
    <dbReference type="NCBI Taxonomy" id="3026934"/>
    <lineage>
        <taxon>Bacteria</taxon>
        <taxon>Bacillati</taxon>
        <taxon>Chloroflexota</taxon>
        <taxon>Ktedonobacteria</taxon>
        <taxon>Ktedonobacterales</taxon>
        <taxon>Dictyobacteraceae</taxon>
        <taxon>Dictyobacter</taxon>
    </lineage>
</organism>
<reference evidence="1 2" key="1">
    <citation type="submission" date="2023-02" db="EMBL/GenBank/DDBJ databases">
        <title>Dictyobacter halimunensis sp. nov., a new member of the class Ktedonobacteria from forest soil in a geothermal area.</title>
        <authorList>
            <person name="Rachmania M.K."/>
            <person name="Ningsih F."/>
            <person name="Sakai Y."/>
            <person name="Yabe S."/>
            <person name="Yokota A."/>
            <person name="Sjamsuridzal W."/>
        </authorList>
    </citation>
    <scope>NUCLEOTIDE SEQUENCE [LARGE SCALE GENOMIC DNA]</scope>
    <source>
        <strain evidence="1 2">S3.2.2.5</strain>
    </source>
</reference>
<name>A0ABQ6FSE5_9CHLR</name>
<evidence type="ECO:0000313" key="1">
    <source>
        <dbReference type="EMBL" id="GLV56517.1"/>
    </source>
</evidence>
<protein>
    <submittedName>
        <fullName evidence="1">Uncharacterized protein</fullName>
    </submittedName>
</protein>
<dbReference type="Proteomes" id="UP001344906">
    <property type="component" value="Unassembled WGS sequence"/>
</dbReference>
<comment type="caution">
    <text evidence="1">The sequence shown here is derived from an EMBL/GenBank/DDBJ whole genome shotgun (WGS) entry which is preliminary data.</text>
</comment>
<gene>
    <name evidence="1" type="ORF">KDH_33570</name>
</gene>